<evidence type="ECO:0000313" key="16">
    <source>
        <dbReference type="EMBL" id="MDF1611193.1"/>
    </source>
</evidence>
<evidence type="ECO:0000256" key="6">
    <source>
        <dbReference type="ARBA" id="ARBA00022801"/>
    </source>
</evidence>
<accession>A0AAE3TDG2</accession>
<comment type="subcellular location">
    <subcellularLocation>
        <location evidence="12">Cytoplasm</location>
    </subcellularLocation>
</comment>
<dbReference type="EMBL" id="JARGDL010000003">
    <property type="protein sequence ID" value="MDF1611193.1"/>
    <property type="molecule type" value="Genomic_DNA"/>
</dbReference>
<keyword evidence="4 12" id="KW-0963">Cytoplasm</keyword>
<comment type="pathway">
    <text evidence="9">Carbohydrate biosynthesis.</text>
</comment>
<dbReference type="EC" id="3.1.3.11" evidence="3 12"/>
<evidence type="ECO:0000256" key="12">
    <source>
        <dbReference type="HAMAP-Rule" id="MF_01855"/>
    </source>
</evidence>
<comment type="caution">
    <text evidence="16">The sequence shown here is derived from an EMBL/GenBank/DDBJ whole genome shotgun (WGS) entry which is preliminary data.</text>
</comment>
<evidence type="ECO:0000256" key="8">
    <source>
        <dbReference type="ARBA" id="ARBA00023277"/>
    </source>
</evidence>
<dbReference type="SUPFAM" id="SSF56655">
    <property type="entry name" value="Carbohydrate phosphatase"/>
    <property type="match status" value="1"/>
</dbReference>
<evidence type="ECO:0000256" key="1">
    <source>
        <dbReference type="ARBA" id="ARBA00001273"/>
    </source>
</evidence>
<dbReference type="Pfam" id="PF00316">
    <property type="entry name" value="FBPase"/>
    <property type="match status" value="1"/>
</dbReference>
<dbReference type="Gene3D" id="3.30.540.10">
    <property type="entry name" value="Fructose-1,6-Bisphosphatase, subunit A, domain 1"/>
    <property type="match status" value="1"/>
</dbReference>
<evidence type="ECO:0000256" key="10">
    <source>
        <dbReference type="ARBA" id="ARBA00072069"/>
    </source>
</evidence>
<dbReference type="InterPro" id="IPR033391">
    <property type="entry name" value="FBPase_N"/>
</dbReference>
<dbReference type="GO" id="GO:0000287">
    <property type="term" value="F:magnesium ion binding"/>
    <property type="evidence" value="ECO:0007669"/>
    <property type="project" value="UniProtKB-UniRule"/>
</dbReference>
<dbReference type="Pfam" id="PF18913">
    <property type="entry name" value="FBPase_C"/>
    <property type="match status" value="1"/>
</dbReference>
<evidence type="ECO:0000259" key="14">
    <source>
        <dbReference type="Pfam" id="PF00316"/>
    </source>
</evidence>
<dbReference type="InterPro" id="IPR028343">
    <property type="entry name" value="FBPtase"/>
</dbReference>
<organism evidence="16 17">
    <name type="scientific">Stygiobacter electus</name>
    <dbReference type="NCBI Taxonomy" id="3032292"/>
    <lineage>
        <taxon>Bacteria</taxon>
        <taxon>Pseudomonadati</taxon>
        <taxon>Ignavibacteriota</taxon>
        <taxon>Ignavibacteria</taxon>
        <taxon>Ignavibacteriales</taxon>
        <taxon>Melioribacteraceae</taxon>
        <taxon>Stygiobacter</taxon>
    </lineage>
</organism>
<dbReference type="InterPro" id="IPR000146">
    <property type="entry name" value="FBPase_class-1"/>
</dbReference>
<dbReference type="CDD" id="cd00354">
    <property type="entry name" value="FBPase"/>
    <property type="match status" value="1"/>
</dbReference>
<proteinExistence type="inferred from homology"/>
<dbReference type="Gene3D" id="3.40.190.80">
    <property type="match status" value="1"/>
</dbReference>
<dbReference type="GO" id="GO:0006094">
    <property type="term" value="P:gluconeogenesis"/>
    <property type="evidence" value="ECO:0007669"/>
    <property type="project" value="UniProtKB-UniRule"/>
</dbReference>
<evidence type="ECO:0000256" key="3">
    <source>
        <dbReference type="ARBA" id="ARBA00013093"/>
    </source>
</evidence>
<dbReference type="GO" id="GO:0006000">
    <property type="term" value="P:fructose metabolic process"/>
    <property type="evidence" value="ECO:0007669"/>
    <property type="project" value="TreeGrafter"/>
</dbReference>
<dbReference type="RefSeq" id="WP_321534960.1">
    <property type="nucleotide sequence ID" value="NZ_JARGDL010000003.1"/>
</dbReference>
<reference evidence="16" key="1">
    <citation type="submission" date="2023-03" db="EMBL/GenBank/DDBJ databases">
        <title>Stygiobacter electus gen. nov., sp. nov., facultatively anaerobic thermotolerant bacterium of the class Ignavibacteria from a well of Yessentuki mineral water deposit.</title>
        <authorList>
            <person name="Podosokorskaya O.A."/>
            <person name="Elcheninov A.G."/>
            <person name="Petrova N.F."/>
            <person name="Zavarzina D.G."/>
            <person name="Kublanov I.V."/>
            <person name="Merkel A.Y."/>
        </authorList>
    </citation>
    <scope>NUCLEOTIDE SEQUENCE</scope>
    <source>
        <strain evidence="16">09-Me</strain>
    </source>
</reference>
<dbReference type="Proteomes" id="UP001221302">
    <property type="component" value="Unassembled WGS sequence"/>
</dbReference>
<protein>
    <recommendedName>
        <fullName evidence="10 12">Fructose-1,6-bisphosphatase class 1</fullName>
        <shortName evidence="12">FBPase class 1</shortName>
        <ecNumber evidence="3 12">3.1.3.11</ecNumber>
    </recommendedName>
    <alternativeName>
        <fullName evidence="11 12">D-fructose-1,6-bisphosphate 1-phosphohydrolase class 1</fullName>
    </alternativeName>
</protein>
<comment type="catalytic activity">
    <reaction evidence="1 12">
        <text>beta-D-fructose 1,6-bisphosphate + H2O = beta-D-fructose 6-phosphate + phosphate</text>
        <dbReference type="Rhea" id="RHEA:11064"/>
        <dbReference type="ChEBI" id="CHEBI:15377"/>
        <dbReference type="ChEBI" id="CHEBI:32966"/>
        <dbReference type="ChEBI" id="CHEBI:43474"/>
        <dbReference type="ChEBI" id="CHEBI:57634"/>
        <dbReference type="EC" id="3.1.3.11"/>
    </reaction>
</comment>
<dbReference type="FunFam" id="3.40.190.80:FF:000001">
    <property type="entry name" value="Fructose-1,6-bisphosphatase class 1"/>
    <property type="match status" value="1"/>
</dbReference>
<feature type="binding site" evidence="12">
    <location>
        <position position="116"/>
    </location>
    <ligand>
        <name>Mg(2+)</name>
        <dbReference type="ChEBI" id="CHEBI:18420"/>
        <label>1</label>
    </ligand>
</feature>
<comment type="cofactor">
    <cofactor evidence="12">
        <name>Mg(2+)</name>
        <dbReference type="ChEBI" id="CHEBI:18420"/>
    </cofactor>
    <text evidence="12">Binds 2 magnesium ions per subunit.</text>
</comment>
<dbReference type="NCBIfam" id="NF006778">
    <property type="entry name" value="PRK09293.1-1"/>
    <property type="match status" value="1"/>
</dbReference>
<dbReference type="FunFam" id="3.30.540.10:FF:000002">
    <property type="entry name" value="Fructose-1,6-bisphosphatase class 1"/>
    <property type="match status" value="1"/>
</dbReference>
<dbReference type="PANTHER" id="PTHR11556:SF35">
    <property type="entry name" value="SEDOHEPTULOSE-1,7-BISPHOSPHATASE, CHLOROPLASTIC"/>
    <property type="match status" value="1"/>
</dbReference>
<keyword evidence="7 12" id="KW-0460">Magnesium</keyword>
<dbReference type="PIRSF" id="PIRSF000904">
    <property type="entry name" value="FBPtase_SBPase"/>
    <property type="match status" value="1"/>
</dbReference>
<evidence type="ECO:0000313" key="17">
    <source>
        <dbReference type="Proteomes" id="UP001221302"/>
    </source>
</evidence>
<keyword evidence="8 12" id="KW-0119">Carbohydrate metabolism</keyword>
<feature type="binding site" evidence="12">
    <location>
        <begin position="119"/>
        <end position="122"/>
    </location>
    <ligand>
        <name>substrate</name>
    </ligand>
</feature>
<dbReference type="InterPro" id="IPR044015">
    <property type="entry name" value="FBPase_C_dom"/>
</dbReference>
<dbReference type="GO" id="GO:0030388">
    <property type="term" value="P:fructose 1,6-bisphosphate metabolic process"/>
    <property type="evidence" value="ECO:0007669"/>
    <property type="project" value="TreeGrafter"/>
</dbReference>
<keyword evidence="17" id="KW-1185">Reference proteome</keyword>
<keyword evidence="5 12" id="KW-0479">Metal-binding</keyword>
<evidence type="ECO:0000256" key="11">
    <source>
        <dbReference type="ARBA" id="ARBA00081210"/>
    </source>
</evidence>
<feature type="binding site" evidence="12">
    <location>
        <position position="280"/>
    </location>
    <ligand>
        <name>Mg(2+)</name>
        <dbReference type="ChEBI" id="CHEBI:18420"/>
        <label>2</label>
    </ligand>
</feature>
<sequence>MATKRFMTLPRHILEGEKAHPEATGELSSILLQLGLAAKLISLEVNKAGLANIIGFTGQENVHGEQVKKLDIFAHEMLIKAMDHGGHFCVMASEEEEDIIHLPPNKKIGKYVLLFDPLDGSSNIDANISIGTIFSIYKRISTGNGPGTLEDCLQPGYKQEVAGYIVYGSSTIFVYTTGHGVYGFTLDPAFGEFLLSHDNIKIPKNGRIYSLNEGNYFSWPKGLKDYIKYLQSNYYDGKPYQARYVGSMVADIHRTLLYGGIFIYPGDRRNPKGKLRLCYECNPMAFIVEAAGGRATDGKQRILEKKPEALHERTPIYIGSEEDVLLVEKFLRESREAY</sequence>
<dbReference type="AlphaFoldDB" id="A0AAE3TDG2"/>
<dbReference type="HAMAP" id="MF_01855">
    <property type="entry name" value="FBPase_class1"/>
    <property type="match status" value="1"/>
</dbReference>
<evidence type="ECO:0000256" key="13">
    <source>
        <dbReference type="RuleBase" id="RU000508"/>
    </source>
</evidence>
<dbReference type="PIRSF" id="PIRSF500210">
    <property type="entry name" value="FBPtase"/>
    <property type="match status" value="1"/>
</dbReference>
<evidence type="ECO:0000256" key="7">
    <source>
        <dbReference type="ARBA" id="ARBA00022842"/>
    </source>
</evidence>
<feature type="binding site" evidence="12">
    <location>
        <position position="116"/>
    </location>
    <ligand>
        <name>Mg(2+)</name>
        <dbReference type="ChEBI" id="CHEBI:18420"/>
        <label>2</label>
    </ligand>
</feature>
<feature type="domain" description="Fructose-1-6-bisphosphatase class I N-terminal" evidence="14">
    <location>
        <begin position="7"/>
        <end position="197"/>
    </location>
</feature>
<name>A0AAE3TDG2_9BACT</name>
<dbReference type="GO" id="GO:0005986">
    <property type="term" value="P:sucrose biosynthetic process"/>
    <property type="evidence" value="ECO:0007669"/>
    <property type="project" value="TreeGrafter"/>
</dbReference>
<feature type="binding site" evidence="12">
    <location>
        <position position="94"/>
    </location>
    <ligand>
        <name>Mg(2+)</name>
        <dbReference type="ChEBI" id="CHEBI:18420"/>
        <label>1</label>
    </ligand>
</feature>
<dbReference type="PRINTS" id="PR00115">
    <property type="entry name" value="F16BPHPHTASE"/>
</dbReference>
<gene>
    <name evidence="12 16" type="primary">fbp</name>
    <name evidence="16" type="ORF">P0M35_03460</name>
</gene>
<feature type="binding site" evidence="12">
    <location>
        <position position="244"/>
    </location>
    <ligand>
        <name>substrate</name>
    </ligand>
</feature>
<feature type="binding site" evidence="12">
    <location>
        <position position="274"/>
    </location>
    <ligand>
        <name>substrate</name>
    </ligand>
</feature>
<dbReference type="PANTHER" id="PTHR11556">
    <property type="entry name" value="FRUCTOSE-1,6-BISPHOSPHATASE-RELATED"/>
    <property type="match status" value="1"/>
</dbReference>
<evidence type="ECO:0000256" key="5">
    <source>
        <dbReference type="ARBA" id="ARBA00022723"/>
    </source>
</evidence>
<comment type="subunit">
    <text evidence="12">Homotetramer.</text>
</comment>
<evidence type="ECO:0000256" key="2">
    <source>
        <dbReference type="ARBA" id="ARBA00010941"/>
    </source>
</evidence>
<feature type="domain" description="Fructose-1-6-bisphosphatase class 1 C-terminal" evidence="15">
    <location>
        <begin position="202"/>
        <end position="331"/>
    </location>
</feature>
<evidence type="ECO:0000259" key="15">
    <source>
        <dbReference type="Pfam" id="PF18913"/>
    </source>
</evidence>
<evidence type="ECO:0000256" key="9">
    <source>
        <dbReference type="ARBA" id="ARBA00024331"/>
    </source>
</evidence>
<feature type="binding site" evidence="12">
    <location>
        <position position="212"/>
    </location>
    <ligand>
        <name>substrate</name>
    </ligand>
</feature>
<comment type="similarity">
    <text evidence="2 12 13">Belongs to the FBPase class 1 family.</text>
</comment>
<comment type="caution">
    <text evidence="12">Lacks conserved residue(s) required for the propagation of feature annotation.</text>
</comment>
<dbReference type="GO" id="GO:0042132">
    <property type="term" value="F:fructose 1,6-bisphosphate 1-phosphatase activity"/>
    <property type="evidence" value="ECO:0007669"/>
    <property type="project" value="UniProtKB-UniRule"/>
</dbReference>
<feature type="binding site" evidence="12">
    <location>
        <position position="119"/>
    </location>
    <ligand>
        <name>Mg(2+)</name>
        <dbReference type="ChEBI" id="CHEBI:18420"/>
        <label>2</label>
    </ligand>
</feature>
<feature type="binding site" evidence="12">
    <location>
        <position position="118"/>
    </location>
    <ligand>
        <name>Mg(2+)</name>
        <dbReference type="ChEBI" id="CHEBI:18420"/>
        <label>1</label>
    </ligand>
</feature>
<evidence type="ECO:0000256" key="4">
    <source>
        <dbReference type="ARBA" id="ARBA00022490"/>
    </source>
</evidence>
<dbReference type="GO" id="GO:0006002">
    <property type="term" value="P:fructose 6-phosphate metabolic process"/>
    <property type="evidence" value="ECO:0007669"/>
    <property type="project" value="TreeGrafter"/>
</dbReference>
<dbReference type="GO" id="GO:0005829">
    <property type="term" value="C:cytosol"/>
    <property type="evidence" value="ECO:0007669"/>
    <property type="project" value="TreeGrafter"/>
</dbReference>
<keyword evidence="6 12" id="KW-0378">Hydrolase</keyword>